<organism evidence="3 4">
    <name type="scientific">Cellulomonas uda</name>
    <dbReference type="NCBI Taxonomy" id="1714"/>
    <lineage>
        <taxon>Bacteria</taxon>
        <taxon>Bacillati</taxon>
        <taxon>Actinomycetota</taxon>
        <taxon>Actinomycetes</taxon>
        <taxon>Micrococcales</taxon>
        <taxon>Cellulomonadaceae</taxon>
        <taxon>Cellulomonas</taxon>
    </lineage>
</organism>
<protein>
    <recommendedName>
        <fullName evidence="5">DUF3017 domain-containing protein</fullName>
    </recommendedName>
</protein>
<gene>
    <name evidence="3" type="ORF">CUD01_14800</name>
</gene>
<feature type="transmembrane region" description="Helical" evidence="2">
    <location>
        <begin position="56"/>
        <end position="89"/>
    </location>
</feature>
<keyword evidence="2" id="KW-0812">Transmembrane</keyword>
<dbReference type="AlphaFoldDB" id="A0A4Y3KBG4"/>
<evidence type="ECO:0008006" key="5">
    <source>
        <dbReference type="Google" id="ProtNLM"/>
    </source>
</evidence>
<keyword evidence="2" id="KW-1133">Transmembrane helix</keyword>
<comment type="caution">
    <text evidence="3">The sequence shown here is derived from an EMBL/GenBank/DDBJ whole genome shotgun (WGS) entry which is preliminary data.</text>
</comment>
<evidence type="ECO:0000256" key="1">
    <source>
        <dbReference type="SAM" id="MobiDB-lite"/>
    </source>
</evidence>
<evidence type="ECO:0000313" key="4">
    <source>
        <dbReference type="Proteomes" id="UP000315842"/>
    </source>
</evidence>
<name>A0A4Y3KBG4_CELUD</name>
<keyword evidence="4" id="KW-1185">Reference proteome</keyword>
<proteinExistence type="predicted"/>
<accession>A0A4Y3KBG4</accession>
<evidence type="ECO:0000256" key="2">
    <source>
        <dbReference type="SAM" id="Phobius"/>
    </source>
</evidence>
<evidence type="ECO:0000313" key="3">
    <source>
        <dbReference type="EMBL" id="GEA81036.1"/>
    </source>
</evidence>
<dbReference type="EMBL" id="BJLP01000020">
    <property type="protein sequence ID" value="GEA81036.1"/>
    <property type="molecule type" value="Genomic_DNA"/>
</dbReference>
<sequence>MPAAGPAKRPAPASTPASTLSSTPGGVPEDVPPAERPLDPRAIARASLEASRNASLWWTAAGVALACLVALVAGTPAGAWTLSALLAAGAGVRAVRPEPGPVAWAVRSRALDVTVLCFLAVSIAVLAAILPTPES</sequence>
<feature type="transmembrane region" description="Helical" evidence="2">
    <location>
        <begin position="110"/>
        <end position="130"/>
    </location>
</feature>
<keyword evidence="2" id="KW-0472">Membrane</keyword>
<dbReference type="Proteomes" id="UP000315842">
    <property type="component" value="Unassembled WGS sequence"/>
</dbReference>
<reference evidence="3 4" key="1">
    <citation type="submission" date="2019-06" db="EMBL/GenBank/DDBJ databases">
        <title>Whole genome shotgun sequence of Cellulomonas uda NBRC 3747.</title>
        <authorList>
            <person name="Hosoyama A."/>
            <person name="Uohara A."/>
            <person name="Ohji S."/>
            <person name="Ichikawa N."/>
        </authorList>
    </citation>
    <scope>NUCLEOTIDE SEQUENCE [LARGE SCALE GENOMIC DNA]</scope>
    <source>
        <strain evidence="3 4">NBRC 3747</strain>
    </source>
</reference>
<feature type="region of interest" description="Disordered" evidence="1">
    <location>
        <begin position="1"/>
        <end position="38"/>
    </location>
</feature>
<feature type="compositionally biased region" description="Low complexity" evidence="1">
    <location>
        <begin position="1"/>
        <end position="24"/>
    </location>
</feature>